<proteinExistence type="predicted"/>
<evidence type="ECO:0000313" key="1">
    <source>
        <dbReference type="EMBL" id="CAH0991735.1"/>
    </source>
</evidence>
<organism evidence="1 2">
    <name type="scientific">Sinobacterium norvegicum</name>
    <dbReference type="NCBI Taxonomy" id="1641715"/>
    <lineage>
        <taxon>Bacteria</taxon>
        <taxon>Pseudomonadati</taxon>
        <taxon>Pseudomonadota</taxon>
        <taxon>Gammaproteobacteria</taxon>
        <taxon>Cellvibrionales</taxon>
        <taxon>Spongiibacteraceae</taxon>
        <taxon>Sinobacterium</taxon>
    </lineage>
</organism>
<gene>
    <name evidence="1" type="ORF">SIN8267_01849</name>
</gene>
<protein>
    <submittedName>
        <fullName evidence="1">Uncharacterized protein</fullName>
    </submittedName>
</protein>
<comment type="caution">
    <text evidence="1">The sequence shown here is derived from an EMBL/GenBank/DDBJ whole genome shotgun (WGS) entry which is preliminary data.</text>
</comment>
<accession>A0ABN8EJ20</accession>
<evidence type="ECO:0000313" key="2">
    <source>
        <dbReference type="Proteomes" id="UP000838100"/>
    </source>
</evidence>
<sequence length="62" mass="6812">MVISGGSQNILFLEVVGGTIVFLITAAHIHEIFLKDEQDVKPQARMVCKGTMGHRKNFTKVG</sequence>
<name>A0ABN8EJ20_9GAMM</name>
<dbReference type="Proteomes" id="UP000838100">
    <property type="component" value="Unassembled WGS sequence"/>
</dbReference>
<keyword evidence="2" id="KW-1185">Reference proteome</keyword>
<reference evidence="1" key="1">
    <citation type="submission" date="2021-12" db="EMBL/GenBank/DDBJ databases">
        <authorList>
            <person name="Rodrigo-Torres L."/>
            <person name="Arahal R. D."/>
            <person name="Lucena T."/>
        </authorList>
    </citation>
    <scope>NUCLEOTIDE SEQUENCE</scope>
    <source>
        <strain evidence="1">CECT 8267</strain>
    </source>
</reference>
<dbReference type="EMBL" id="CAKLPX010000002">
    <property type="protein sequence ID" value="CAH0991735.1"/>
    <property type="molecule type" value="Genomic_DNA"/>
</dbReference>